<evidence type="ECO:0000256" key="2">
    <source>
        <dbReference type="ARBA" id="ARBA00022670"/>
    </source>
</evidence>
<reference evidence="9 10" key="1">
    <citation type="submission" date="2020-08" db="EMBL/GenBank/DDBJ databases">
        <title>Genomic Encyclopedia of Type Strains, Phase IV (KMG-IV): sequencing the most valuable type-strain genomes for metagenomic binning, comparative biology and taxonomic classification.</title>
        <authorList>
            <person name="Goeker M."/>
        </authorList>
    </citation>
    <scope>NUCLEOTIDE SEQUENCE [LARGE SCALE GENOMIC DNA]</scope>
    <source>
        <strain evidence="9 10">DSM 25701</strain>
    </source>
</reference>
<dbReference type="SMART" id="SM00089">
    <property type="entry name" value="PKD"/>
    <property type="match status" value="1"/>
</dbReference>
<dbReference type="SUPFAM" id="SSF54897">
    <property type="entry name" value="Protease propeptides/inhibitors"/>
    <property type="match status" value="1"/>
</dbReference>
<dbReference type="Gene3D" id="3.40.50.200">
    <property type="entry name" value="Peptidase S8/S53 domain"/>
    <property type="match status" value="1"/>
</dbReference>
<dbReference type="InterPro" id="IPR022409">
    <property type="entry name" value="PKD/Chitinase_dom"/>
</dbReference>
<evidence type="ECO:0000313" key="10">
    <source>
        <dbReference type="Proteomes" id="UP000536640"/>
    </source>
</evidence>
<organism evidence="9 10">
    <name type="scientific">Zhongshania antarctica</name>
    <dbReference type="NCBI Taxonomy" id="641702"/>
    <lineage>
        <taxon>Bacteria</taxon>
        <taxon>Pseudomonadati</taxon>
        <taxon>Pseudomonadota</taxon>
        <taxon>Gammaproteobacteria</taxon>
        <taxon>Cellvibrionales</taxon>
        <taxon>Spongiibacteraceae</taxon>
        <taxon>Zhongshania</taxon>
    </lineage>
</organism>
<evidence type="ECO:0000259" key="8">
    <source>
        <dbReference type="PROSITE" id="PS50093"/>
    </source>
</evidence>
<dbReference type="PROSITE" id="PS51892">
    <property type="entry name" value="SUBTILASE"/>
    <property type="match status" value="1"/>
</dbReference>
<accession>A0A840R1L1</accession>
<dbReference type="InterPro" id="IPR036852">
    <property type="entry name" value="Peptidase_S8/S53_dom_sf"/>
</dbReference>
<sequence length="618" mass="62490">MGINLNRQHLMSGFMLLSLAACGGGSGVDAQQVVNDVVANTGAIEASVSDALSSGELIDGQYIVLLNKLDVAGVVPAPLDEVISSLLGSVDGNLLTTFQYTLRGFVAELSPEAAALLAQNPLVKLVEQDRTVAIATTQNGATWGLDRVDQPSLPLDGSYQYNGNGSGAHIYIVDTGMRKSHSEFSGRVGNGRNFVSSGVLFGSTDPANTEDCNGHGSHVAGTTAGTTWGVAKGATLHPVRVLDCNGSGSNSGVIAGIDWVAGNHIKPAVANMSLGGGNSEALDTAVRAAISAGVTFVVAAGNDNTDACTGSPNRVAEAVTVGSTSSNDARSSFSNKGSCVDIFAPGSAITSSWYQSDTDTNTISGTSMAAPHVAGAAALLLAQNPSASPASVFASLISDGVNGKLSGLGAGSPNLLLQVAAGGGGTPTDFPPNAAFTYSCSDLACSFDGAGSTDDNGITQYQWAFGDGSVASGVTASHNYGAAGSYSVTLTVNDSAAQQNSVSQNVVVDLPGSGPCPECEQTSGTLASGAQAYTPNSSGFSSNGGQFRGFLQGPAGTDFDLYLEKRGGFLVQSWSVVASGETASSDETVSYSGNSGTYRWRVKSYSGAGEYILYTDNP</sequence>
<dbReference type="PANTHER" id="PTHR43806">
    <property type="entry name" value="PEPTIDASE S8"/>
    <property type="match status" value="1"/>
</dbReference>
<dbReference type="CDD" id="cd04077">
    <property type="entry name" value="Peptidases_S8_PCSK9_ProteinaseK_like"/>
    <property type="match status" value="1"/>
</dbReference>
<keyword evidence="10" id="KW-1185">Reference proteome</keyword>
<dbReference type="AlphaFoldDB" id="A0A840R1L1"/>
<dbReference type="Proteomes" id="UP000536640">
    <property type="component" value="Unassembled WGS sequence"/>
</dbReference>
<feature type="active site" description="Charge relay system" evidence="5">
    <location>
        <position position="367"/>
    </location>
</feature>
<dbReference type="InterPro" id="IPR023827">
    <property type="entry name" value="Peptidase_S8_Asp-AS"/>
</dbReference>
<dbReference type="SUPFAM" id="SSF52743">
    <property type="entry name" value="Subtilisin-like"/>
    <property type="match status" value="1"/>
</dbReference>
<feature type="chain" id="PRO_5032282139" evidence="7">
    <location>
        <begin position="21"/>
        <end position="618"/>
    </location>
</feature>
<feature type="signal peptide" evidence="7">
    <location>
        <begin position="1"/>
        <end position="20"/>
    </location>
</feature>
<dbReference type="InterPro" id="IPR000601">
    <property type="entry name" value="PKD_dom"/>
</dbReference>
<dbReference type="Gene3D" id="3.30.70.80">
    <property type="entry name" value="Peptidase S8 propeptide/proteinase inhibitor I9"/>
    <property type="match status" value="1"/>
</dbReference>
<dbReference type="EC" id="3.4.21.-" evidence="9"/>
<dbReference type="Gene3D" id="2.60.120.380">
    <property type="match status" value="1"/>
</dbReference>
<dbReference type="InterPro" id="IPR010259">
    <property type="entry name" value="S8pro/Inhibitor_I9"/>
</dbReference>
<dbReference type="PRINTS" id="PR00723">
    <property type="entry name" value="SUBTILISIN"/>
</dbReference>
<evidence type="ECO:0000256" key="1">
    <source>
        <dbReference type="ARBA" id="ARBA00011073"/>
    </source>
</evidence>
<comment type="caution">
    <text evidence="9">The sequence shown here is derived from an EMBL/GenBank/DDBJ whole genome shotgun (WGS) entry which is preliminary data.</text>
</comment>
<dbReference type="PROSITE" id="PS00138">
    <property type="entry name" value="SUBTILASE_SER"/>
    <property type="match status" value="1"/>
</dbReference>
<feature type="active site" description="Charge relay system" evidence="5">
    <location>
        <position position="215"/>
    </location>
</feature>
<dbReference type="GO" id="GO:0005615">
    <property type="term" value="C:extracellular space"/>
    <property type="evidence" value="ECO:0007669"/>
    <property type="project" value="TreeGrafter"/>
</dbReference>
<keyword evidence="4 5" id="KW-0720">Serine protease</keyword>
<dbReference type="Gene3D" id="2.60.40.10">
    <property type="entry name" value="Immunoglobulins"/>
    <property type="match status" value="1"/>
</dbReference>
<dbReference type="CDD" id="cd00146">
    <property type="entry name" value="PKD"/>
    <property type="match status" value="1"/>
</dbReference>
<dbReference type="InterPro" id="IPR000209">
    <property type="entry name" value="Peptidase_S8/S53_dom"/>
</dbReference>
<dbReference type="InterPro" id="IPR015500">
    <property type="entry name" value="Peptidase_S8_subtilisin-rel"/>
</dbReference>
<proteinExistence type="inferred from homology"/>
<evidence type="ECO:0000256" key="4">
    <source>
        <dbReference type="ARBA" id="ARBA00022825"/>
    </source>
</evidence>
<evidence type="ECO:0000256" key="5">
    <source>
        <dbReference type="PROSITE-ProRule" id="PRU01240"/>
    </source>
</evidence>
<evidence type="ECO:0000256" key="7">
    <source>
        <dbReference type="SAM" id="SignalP"/>
    </source>
</evidence>
<dbReference type="Pfam" id="PF18911">
    <property type="entry name" value="PKD_4"/>
    <property type="match status" value="1"/>
</dbReference>
<protein>
    <submittedName>
        <fullName evidence="9">Serine protease</fullName>
        <ecNumber evidence="9">3.4.21.-</ecNumber>
    </submittedName>
</protein>
<dbReference type="InterPro" id="IPR034193">
    <property type="entry name" value="PCSK9_ProteinaseK-like"/>
</dbReference>
<dbReference type="InterPro" id="IPR013783">
    <property type="entry name" value="Ig-like_fold"/>
</dbReference>
<dbReference type="FunFam" id="3.40.50.200:FF:000014">
    <property type="entry name" value="Proteinase K"/>
    <property type="match status" value="1"/>
</dbReference>
<dbReference type="EMBL" id="JACHHW010000002">
    <property type="protein sequence ID" value="MBB5186370.1"/>
    <property type="molecule type" value="Genomic_DNA"/>
</dbReference>
<dbReference type="GO" id="GO:0006508">
    <property type="term" value="P:proteolysis"/>
    <property type="evidence" value="ECO:0007669"/>
    <property type="project" value="UniProtKB-KW"/>
</dbReference>
<dbReference type="InterPro" id="IPR023828">
    <property type="entry name" value="Peptidase_S8_Ser-AS"/>
</dbReference>
<dbReference type="Pfam" id="PF05922">
    <property type="entry name" value="Inhibitor_I9"/>
    <property type="match status" value="1"/>
</dbReference>
<dbReference type="GO" id="GO:0004252">
    <property type="term" value="F:serine-type endopeptidase activity"/>
    <property type="evidence" value="ECO:0007669"/>
    <property type="project" value="UniProtKB-UniRule"/>
</dbReference>
<dbReference type="InterPro" id="IPR035986">
    <property type="entry name" value="PKD_dom_sf"/>
</dbReference>
<keyword evidence="7" id="KW-0732">Signal</keyword>
<gene>
    <name evidence="9" type="ORF">HNQ57_000631</name>
</gene>
<dbReference type="Pfam" id="PF00082">
    <property type="entry name" value="Peptidase_S8"/>
    <property type="match status" value="1"/>
</dbReference>
<dbReference type="PROSITE" id="PS51257">
    <property type="entry name" value="PROKAR_LIPOPROTEIN"/>
    <property type="match status" value="1"/>
</dbReference>
<name>A0A840R1L1_9GAMM</name>
<keyword evidence="2 5" id="KW-0645">Protease</keyword>
<dbReference type="SUPFAM" id="SSF49299">
    <property type="entry name" value="PKD domain"/>
    <property type="match status" value="1"/>
</dbReference>
<dbReference type="InterPro" id="IPR050131">
    <property type="entry name" value="Peptidase_S8_subtilisin-like"/>
</dbReference>
<feature type="domain" description="PKD" evidence="8">
    <location>
        <begin position="446"/>
        <end position="515"/>
    </location>
</feature>
<evidence type="ECO:0000313" key="9">
    <source>
        <dbReference type="EMBL" id="MBB5186370.1"/>
    </source>
</evidence>
<dbReference type="PANTHER" id="PTHR43806:SF11">
    <property type="entry name" value="CEREVISIN-RELATED"/>
    <property type="match status" value="1"/>
</dbReference>
<dbReference type="InterPro" id="IPR037045">
    <property type="entry name" value="S8pro/Inhibitor_I9_sf"/>
</dbReference>
<dbReference type="RefSeq" id="WP_221301562.1">
    <property type="nucleotide sequence ID" value="NZ_JACHHW010000002.1"/>
</dbReference>
<feature type="active site" description="Charge relay system" evidence="5">
    <location>
        <position position="174"/>
    </location>
</feature>
<comment type="similarity">
    <text evidence="1 5 6">Belongs to the peptidase S8 family.</text>
</comment>
<evidence type="ECO:0000256" key="3">
    <source>
        <dbReference type="ARBA" id="ARBA00022801"/>
    </source>
</evidence>
<keyword evidence="3 5" id="KW-0378">Hydrolase</keyword>
<evidence type="ECO:0000256" key="6">
    <source>
        <dbReference type="RuleBase" id="RU003355"/>
    </source>
</evidence>
<dbReference type="PROSITE" id="PS00136">
    <property type="entry name" value="SUBTILASE_ASP"/>
    <property type="match status" value="1"/>
</dbReference>
<dbReference type="PROSITE" id="PS50093">
    <property type="entry name" value="PKD"/>
    <property type="match status" value="1"/>
</dbReference>